<keyword evidence="4" id="KW-1185">Reference proteome</keyword>
<feature type="transmembrane region" description="Helical" evidence="1">
    <location>
        <begin position="83"/>
        <end position="102"/>
    </location>
</feature>
<feature type="domain" description="DUF4395" evidence="2">
    <location>
        <begin position="54"/>
        <end position="190"/>
    </location>
</feature>
<dbReference type="Pfam" id="PF14340">
    <property type="entry name" value="DUF4395"/>
    <property type="match status" value="1"/>
</dbReference>
<keyword evidence="1" id="KW-0812">Transmembrane</keyword>
<organism evidence="3 4">
    <name type="scientific">Corynebacterium kalidii</name>
    <dbReference type="NCBI Taxonomy" id="2931982"/>
    <lineage>
        <taxon>Bacteria</taxon>
        <taxon>Bacillati</taxon>
        <taxon>Actinomycetota</taxon>
        <taxon>Actinomycetes</taxon>
        <taxon>Mycobacteriales</taxon>
        <taxon>Corynebacteriaceae</taxon>
        <taxon>Corynebacterium</taxon>
    </lineage>
</organism>
<dbReference type="InterPro" id="IPR025508">
    <property type="entry name" value="DUF4395"/>
</dbReference>
<keyword evidence="1" id="KW-0472">Membrane</keyword>
<dbReference type="AlphaFoldDB" id="A0A9X1WKC9"/>
<evidence type="ECO:0000313" key="4">
    <source>
        <dbReference type="Proteomes" id="UP001139207"/>
    </source>
</evidence>
<comment type="caution">
    <text evidence="3">The sequence shown here is derived from an EMBL/GenBank/DDBJ whole genome shotgun (WGS) entry which is preliminary data.</text>
</comment>
<accession>A0A9X1WKC9</accession>
<protein>
    <submittedName>
        <fullName evidence="3">DUF4395 domain-containing protein</fullName>
    </submittedName>
</protein>
<proteinExistence type="predicted"/>
<sequence>MTAGHPTPPEPPRQDPLQHVLEGYRRAQPVLPDTRAAAGPPRGVSTLWWFPPVVNDRAARSTAVLVVGLTVVVLVLSRCGWDTAAAVANGVLFLGFVLRTLAGPRFDPFGQLSVRVLAERLYGAPVPVAGAPKRFAQFIGVVVSGTALAVRSAGFSVAADTVLLALLGAAALEGFLGYCLGCSLFSRLQRWGLVDDGVRADCALRPEKTGGAGQAASKTPQA</sequence>
<evidence type="ECO:0000259" key="2">
    <source>
        <dbReference type="Pfam" id="PF14340"/>
    </source>
</evidence>
<feature type="transmembrane region" description="Helical" evidence="1">
    <location>
        <begin position="162"/>
        <end position="185"/>
    </location>
</feature>
<name>A0A9X1WKC9_9CORY</name>
<evidence type="ECO:0000256" key="1">
    <source>
        <dbReference type="SAM" id="Phobius"/>
    </source>
</evidence>
<feature type="transmembrane region" description="Helical" evidence="1">
    <location>
        <begin position="58"/>
        <end position="76"/>
    </location>
</feature>
<dbReference type="EMBL" id="JALIEA010000017">
    <property type="protein sequence ID" value="MCJ7859793.1"/>
    <property type="molecule type" value="Genomic_DNA"/>
</dbReference>
<keyword evidence="1" id="KW-1133">Transmembrane helix</keyword>
<reference evidence="3" key="1">
    <citation type="submission" date="2022-04" db="EMBL/GenBank/DDBJ databases">
        <title>Corynebacterium kalidii LD5P10.</title>
        <authorList>
            <person name="Sun J.Q."/>
        </authorList>
    </citation>
    <scope>NUCLEOTIDE SEQUENCE</scope>
    <source>
        <strain evidence="3">LD5P10</strain>
    </source>
</reference>
<dbReference type="RefSeq" id="WP_244805490.1">
    <property type="nucleotide sequence ID" value="NZ_JALIEA010000017.1"/>
</dbReference>
<dbReference type="Proteomes" id="UP001139207">
    <property type="component" value="Unassembled WGS sequence"/>
</dbReference>
<gene>
    <name evidence="3" type="ORF">MUN33_13910</name>
</gene>
<evidence type="ECO:0000313" key="3">
    <source>
        <dbReference type="EMBL" id="MCJ7859793.1"/>
    </source>
</evidence>